<dbReference type="PROSITE" id="PS00086">
    <property type="entry name" value="CYTOCHROME_P450"/>
    <property type="match status" value="1"/>
</dbReference>
<evidence type="ECO:0000256" key="1">
    <source>
        <dbReference type="ARBA" id="ARBA00001971"/>
    </source>
</evidence>
<dbReference type="GO" id="GO:0016705">
    <property type="term" value="F:oxidoreductase activity, acting on paired donors, with incorporation or reduction of molecular oxygen"/>
    <property type="evidence" value="ECO:0007669"/>
    <property type="project" value="InterPro"/>
</dbReference>
<organism evidence="15 16">
    <name type="scientific">Allacma fusca</name>
    <dbReference type="NCBI Taxonomy" id="39272"/>
    <lineage>
        <taxon>Eukaryota</taxon>
        <taxon>Metazoa</taxon>
        <taxon>Ecdysozoa</taxon>
        <taxon>Arthropoda</taxon>
        <taxon>Hexapoda</taxon>
        <taxon>Collembola</taxon>
        <taxon>Symphypleona</taxon>
        <taxon>Sminthuridae</taxon>
        <taxon>Allacma</taxon>
    </lineage>
</organism>
<keyword evidence="12" id="KW-0472">Membrane</keyword>
<evidence type="ECO:0000256" key="10">
    <source>
        <dbReference type="ARBA" id="ARBA00023004"/>
    </source>
</evidence>
<dbReference type="InterPro" id="IPR050705">
    <property type="entry name" value="Cytochrome_P450_3A"/>
</dbReference>
<keyword evidence="16" id="KW-1185">Reference proteome</keyword>
<dbReference type="GO" id="GO:0020037">
    <property type="term" value="F:heme binding"/>
    <property type="evidence" value="ECO:0007669"/>
    <property type="project" value="InterPro"/>
</dbReference>
<evidence type="ECO:0000256" key="7">
    <source>
        <dbReference type="ARBA" id="ARBA00022824"/>
    </source>
</evidence>
<keyword evidence="5 14" id="KW-0349">Heme</keyword>
<dbReference type="Proteomes" id="UP000708208">
    <property type="component" value="Unassembled WGS sequence"/>
</dbReference>
<dbReference type="PANTHER" id="PTHR24302:SF15">
    <property type="entry name" value="FATTY-ACID PEROXYGENASE"/>
    <property type="match status" value="1"/>
</dbReference>
<dbReference type="OrthoDB" id="2789670at2759"/>
<dbReference type="AlphaFoldDB" id="A0A8J2L4B8"/>
<evidence type="ECO:0000256" key="8">
    <source>
        <dbReference type="ARBA" id="ARBA00022848"/>
    </source>
</evidence>
<dbReference type="GO" id="GO:0005789">
    <property type="term" value="C:endoplasmic reticulum membrane"/>
    <property type="evidence" value="ECO:0007669"/>
    <property type="project" value="UniProtKB-SubCell"/>
</dbReference>
<dbReference type="GO" id="GO:0008395">
    <property type="term" value="F:steroid hydroxylase activity"/>
    <property type="evidence" value="ECO:0007669"/>
    <property type="project" value="TreeGrafter"/>
</dbReference>
<gene>
    <name evidence="15" type="ORF">AFUS01_LOCUS34949</name>
</gene>
<evidence type="ECO:0000256" key="13">
    <source>
        <dbReference type="ARBA" id="ARBA00043906"/>
    </source>
</evidence>
<evidence type="ECO:0000256" key="4">
    <source>
        <dbReference type="ARBA" id="ARBA00010617"/>
    </source>
</evidence>
<evidence type="ECO:0000256" key="5">
    <source>
        <dbReference type="ARBA" id="ARBA00022617"/>
    </source>
</evidence>
<evidence type="ECO:0008006" key="17">
    <source>
        <dbReference type="Google" id="ProtNLM"/>
    </source>
</evidence>
<evidence type="ECO:0000313" key="15">
    <source>
        <dbReference type="EMBL" id="CAG7824808.1"/>
    </source>
</evidence>
<protein>
    <recommendedName>
        <fullName evidence="17">Cytochrome P450</fullName>
    </recommendedName>
</protein>
<dbReference type="Pfam" id="PF00067">
    <property type="entry name" value="p450"/>
    <property type="match status" value="1"/>
</dbReference>
<accession>A0A8J2L4B8</accession>
<evidence type="ECO:0000256" key="9">
    <source>
        <dbReference type="ARBA" id="ARBA00023002"/>
    </source>
</evidence>
<evidence type="ECO:0000313" key="16">
    <source>
        <dbReference type="Proteomes" id="UP000708208"/>
    </source>
</evidence>
<dbReference type="GO" id="GO:0005506">
    <property type="term" value="F:iron ion binding"/>
    <property type="evidence" value="ECO:0007669"/>
    <property type="project" value="InterPro"/>
</dbReference>
<dbReference type="EMBL" id="CAJVCH010534100">
    <property type="protein sequence ID" value="CAG7824808.1"/>
    <property type="molecule type" value="Genomic_DNA"/>
</dbReference>
<keyword evidence="6 14" id="KW-0479">Metal-binding</keyword>
<proteinExistence type="inferred from homology"/>
<evidence type="ECO:0000256" key="3">
    <source>
        <dbReference type="ARBA" id="ARBA00004406"/>
    </source>
</evidence>
<dbReference type="InterPro" id="IPR017972">
    <property type="entry name" value="Cyt_P450_CS"/>
</dbReference>
<keyword evidence="9 14" id="KW-0560">Oxidoreductase</keyword>
<comment type="caution">
    <text evidence="15">The sequence shown here is derived from an EMBL/GenBank/DDBJ whole genome shotgun (WGS) entry which is preliminary data.</text>
</comment>
<keyword evidence="10 14" id="KW-0408">Iron</keyword>
<keyword evidence="8" id="KW-0492">Microsome</keyword>
<dbReference type="CDD" id="cd11055">
    <property type="entry name" value="CYP3A-like"/>
    <property type="match status" value="1"/>
</dbReference>
<evidence type="ECO:0000256" key="6">
    <source>
        <dbReference type="ARBA" id="ARBA00022723"/>
    </source>
</evidence>
<dbReference type="PANTHER" id="PTHR24302">
    <property type="entry name" value="CYTOCHROME P450 FAMILY 3"/>
    <property type="match status" value="1"/>
</dbReference>
<evidence type="ECO:0000256" key="11">
    <source>
        <dbReference type="ARBA" id="ARBA00023033"/>
    </source>
</evidence>
<evidence type="ECO:0000256" key="12">
    <source>
        <dbReference type="ARBA" id="ARBA00023136"/>
    </source>
</evidence>
<keyword evidence="11 14" id="KW-0503">Monooxygenase</keyword>
<evidence type="ECO:0000256" key="2">
    <source>
        <dbReference type="ARBA" id="ARBA00004174"/>
    </source>
</evidence>
<comment type="function">
    <text evidence="13">Cytochromes P450 are a group of heme-thiolate monooxygenases. They oxidize a variety of structurally unrelated compounds, including steroids, fatty acids, and xenobiotics.</text>
</comment>
<sequence>MLLLYATAVLAAFIVGVILYARWHYGELESVGIPTVKPGFIFGSDPNIHDVVVHEQDYERFKQFGEVWGIYEGRSPQVFIADPEIARQILIKDFENFRNRRIMDFGHELINEMLDVLPYDTWKVLRTAFTPAFTTGKIRGMSKTIEDAVIDCVNHVDKQVGDSSGTVMDVKKLFSALTTDVIARCVFGMNLNAVNDDNNEFVKSTAVLTGDTEDPPKFFSALQTFPILAKGIPIFPGKALDFFGGILRNVMKTRREENNLQNDMVDSLNELMAKLPTPEFKQLKITETTILCQALIFLLAGFETTATTLTMLSYYLGNNPDKQKKLIEELDELMEKSEGKITHDNLSELPYMNACINETLRLVSPVIRIERVCAKDWKHEESGLIIKKGWTVLFPNHSIHRNEKYWPEPHKYMPERFMPENKDKFNPYAFMSFGQGPRNCIGSRFAKEELIYSLALILKDFYFEATDETKLEFKKGRMFLDQYQPVKTDQANARVGR</sequence>
<comment type="subcellular location">
    <subcellularLocation>
        <location evidence="3">Endoplasmic reticulum membrane</location>
        <topology evidence="3">Peripheral membrane protein</topology>
    </subcellularLocation>
    <subcellularLocation>
        <location evidence="2">Microsome membrane</location>
        <topology evidence="2">Peripheral membrane protein</topology>
    </subcellularLocation>
</comment>
<dbReference type="InterPro" id="IPR001128">
    <property type="entry name" value="Cyt_P450"/>
</dbReference>
<evidence type="ECO:0000256" key="14">
    <source>
        <dbReference type="RuleBase" id="RU000461"/>
    </source>
</evidence>
<comment type="cofactor">
    <cofactor evidence="1">
        <name>heme</name>
        <dbReference type="ChEBI" id="CHEBI:30413"/>
    </cofactor>
</comment>
<comment type="similarity">
    <text evidence="4 14">Belongs to the cytochrome P450 family.</text>
</comment>
<dbReference type="FunFam" id="1.10.630.10:FF:000042">
    <property type="entry name" value="Cytochrome P450"/>
    <property type="match status" value="1"/>
</dbReference>
<name>A0A8J2L4B8_9HEXA</name>
<keyword evidence="7" id="KW-0256">Endoplasmic reticulum</keyword>
<reference evidence="15" key="1">
    <citation type="submission" date="2021-06" db="EMBL/GenBank/DDBJ databases">
        <authorList>
            <person name="Hodson N. C."/>
            <person name="Mongue J. A."/>
            <person name="Jaron S. K."/>
        </authorList>
    </citation>
    <scope>NUCLEOTIDE SEQUENCE</scope>
</reference>